<dbReference type="AlphaFoldDB" id="A0A7E4WD13"/>
<feature type="transmembrane region" description="Helical" evidence="1">
    <location>
        <begin position="20"/>
        <end position="40"/>
    </location>
</feature>
<protein>
    <submittedName>
        <fullName evidence="3">PHM7_cyt domain-containing protein</fullName>
    </submittedName>
</protein>
<proteinExistence type="predicted"/>
<dbReference type="Proteomes" id="UP000492821">
    <property type="component" value="Unassembled WGS sequence"/>
</dbReference>
<keyword evidence="1" id="KW-0812">Transmembrane</keyword>
<evidence type="ECO:0000313" key="2">
    <source>
        <dbReference type="Proteomes" id="UP000492821"/>
    </source>
</evidence>
<evidence type="ECO:0000313" key="3">
    <source>
        <dbReference type="WBParaSite" id="Pan_g9886.t1"/>
    </source>
</evidence>
<keyword evidence="1" id="KW-0472">Membrane</keyword>
<dbReference type="WBParaSite" id="Pan_g9886.t1">
    <property type="protein sequence ID" value="Pan_g9886.t1"/>
    <property type="gene ID" value="Pan_g9886"/>
</dbReference>
<accession>A0A7E4WD13</accession>
<evidence type="ECO:0000256" key="1">
    <source>
        <dbReference type="SAM" id="Phobius"/>
    </source>
</evidence>
<organism evidence="2 3">
    <name type="scientific">Panagrellus redivivus</name>
    <name type="common">Microworm</name>
    <dbReference type="NCBI Taxonomy" id="6233"/>
    <lineage>
        <taxon>Eukaryota</taxon>
        <taxon>Metazoa</taxon>
        <taxon>Ecdysozoa</taxon>
        <taxon>Nematoda</taxon>
        <taxon>Chromadorea</taxon>
        <taxon>Rhabditida</taxon>
        <taxon>Tylenchina</taxon>
        <taxon>Panagrolaimomorpha</taxon>
        <taxon>Panagrolaimoidea</taxon>
        <taxon>Panagrolaimidae</taxon>
        <taxon>Panagrellus</taxon>
    </lineage>
</organism>
<reference evidence="3" key="2">
    <citation type="submission" date="2020-10" db="UniProtKB">
        <authorList>
            <consortium name="WormBaseParasite"/>
        </authorList>
    </citation>
    <scope>IDENTIFICATION</scope>
</reference>
<keyword evidence="1" id="KW-1133">Transmembrane helix</keyword>
<keyword evidence="2" id="KW-1185">Reference proteome</keyword>
<reference evidence="2" key="1">
    <citation type="journal article" date="2013" name="Genetics">
        <title>The draft genome and transcriptome of Panagrellus redivivus are shaped by the harsh demands of a free-living lifestyle.</title>
        <authorList>
            <person name="Srinivasan J."/>
            <person name="Dillman A.R."/>
            <person name="Macchietto M.G."/>
            <person name="Heikkinen L."/>
            <person name="Lakso M."/>
            <person name="Fracchia K.M."/>
            <person name="Antoshechkin I."/>
            <person name="Mortazavi A."/>
            <person name="Wong G."/>
            <person name="Sternberg P.W."/>
        </authorList>
    </citation>
    <scope>NUCLEOTIDE SEQUENCE [LARGE SCALE GENOMIC DNA]</scope>
    <source>
        <strain evidence="2">MT8872</strain>
    </source>
</reference>
<name>A0A7E4WD13_PANRE</name>
<sequence length="147" mass="16785">MPTCIVAECEVVAKWARFVIFYSITGSLALFLPVAIWCAVTKASFVFYRVWKCIHDRSDGLRPTFSNAKKIAEVTWSELYYTQRQIERSRLEISKELSKVDHLRRSVHKDLAGFPLTSHPSKQVYFVEPRTRPSSSSTSSSSWGTSC</sequence>